<keyword evidence="2" id="KW-1185">Reference proteome</keyword>
<sequence>MTLFFIKKIPEQTNDVWLPEPLYSECNQFESIAFGHELSQCKVRRSKEFATISIGELLWNKLTIPYENKVHVIAHEGILHIGPLIGIFTAGFTGTLLRPIGDRSLFFAKLLSMERKVGAYTFVFGANHINWESGRIKGLFHNSDGWKQFEVPFPNVVYDRLPNRKTESHTVLKSIKTKLQQEYLIPWFNPGFFNKWEIHQIFSAHPEVAHFLPETIANPTMEEIEALFKKYSHIYVKPINGSLGLGIHHIIKPADENAWYCRFRQDDQNYLRKYKSLEALLRHQFKTTHLKGLLAQQGIGLIRYEDKPIDFRIHTNKDESGHWKVSAMAAKVAGIGSVTTHVASGGTVKTIDEIIKLAPLPTDIAPKLEQAVLKMSSILEKEIKGPLGEIGYDVGIDKNGRIWLFEANSKPGRSIFKHPKLRELDQQSRALPISYAVYLTKKAIYEPEVLFNQQRTK</sequence>
<protein>
    <submittedName>
        <fullName evidence="1">YheC/YheD family protein</fullName>
    </submittedName>
</protein>
<name>A0A8J8K8K4_9BACI</name>
<proteinExistence type="predicted"/>
<dbReference type="Pfam" id="PF14398">
    <property type="entry name" value="ATPgrasp_YheCD"/>
    <property type="match status" value="1"/>
</dbReference>
<comment type="caution">
    <text evidence="1">The sequence shown here is derived from an EMBL/GenBank/DDBJ whole genome shotgun (WGS) entry which is preliminary data.</text>
</comment>
<dbReference type="AlphaFoldDB" id="A0A8J8K8K4"/>
<evidence type="ECO:0000313" key="1">
    <source>
        <dbReference type="EMBL" id="NSL51981.1"/>
    </source>
</evidence>
<organism evidence="1 2">
    <name type="scientific">Calidifontibacillus erzurumensis</name>
    <dbReference type="NCBI Taxonomy" id="2741433"/>
    <lineage>
        <taxon>Bacteria</taxon>
        <taxon>Bacillati</taxon>
        <taxon>Bacillota</taxon>
        <taxon>Bacilli</taxon>
        <taxon>Bacillales</taxon>
        <taxon>Bacillaceae</taxon>
        <taxon>Calidifontibacillus/Schinkia group</taxon>
        <taxon>Calidifontibacillus</taxon>
    </lineage>
</organism>
<dbReference type="Gene3D" id="3.30.470.20">
    <property type="entry name" value="ATP-grasp fold, B domain"/>
    <property type="match status" value="1"/>
</dbReference>
<dbReference type="InterPro" id="IPR026838">
    <property type="entry name" value="YheC/D"/>
</dbReference>
<gene>
    <name evidence="1" type="ORF">HR057_09480</name>
</gene>
<accession>A0A8J8K8K4</accession>
<dbReference type="Proteomes" id="UP000625804">
    <property type="component" value="Unassembled WGS sequence"/>
</dbReference>
<reference evidence="1" key="1">
    <citation type="submission" date="2020-06" db="EMBL/GenBank/DDBJ databases">
        <title>A novel thermopfilic bacterium from Erzurum, Turkey.</title>
        <authorList>
            <person name="Adiguzel A."/>
            <person name="Ay H."/>
            <person name="Baltaci M.O."/>
        </authorList>
    </citation>
    <scope>NUCLEOTIDE SEQUENCE</scope>
    <source>
        <strain evidence="1">P2</strain>
    </source>
</reference>
<dbReference type="RefSeq" id="WP_173731184.1">
    <property type="nucleotide sequence ID" value="NZ_JABTTE010000011.1"/>
</dbReference>
<dbReference type="SUPFAM" id="SSF56059">
    <property type="entry name" value="Glutathione synthetase ATP-binding domain-like"/>
    <property type="match status" value="1"/>
</dbReference>
<evidence type="ECO:0000313" key="2">
    <source>
        <dbReference type="Proteomes" id="UP000625804"/>
    </source>
</evidence>
<dbReference type="EMBL" id="JABTTE010000011">
    <property type="protein sequence ID" value="NSL51981.1"/>
    <property type="molecule type" value="Genomic_DNA"/>
</dbReference>